<organism evidence="1 2">
    <name type="scientific">Nocardiopsis changdeensis</name>
    <dbReference type="NCBI Taxonomy" id="2831969"/>
    <lineage>
        <taxon>Bacteria</taxon>
        <taxon>Bacillati</taxon>
        <taxon>Actinomycetota</taxon>
        <taxon>Actinomycetes</taxon>
        <taxon>Streptosporangiales</taxon>
        <taxon>Nocardiopsidaceae</taxon>
        <taxon>Nocardiopsis</taxon>
    </lineage>
</organism>
<proteinExistence type="predicted"/>
<gene>
    <name evidence="1" type="ORF">KGD84_08045</name>
</gene>
<dbReference type="RefSeq" id="WP_220559638.1">
    <property type="nucleotide sequence ID" value="NZ_CP074133.1"/>
</dbReference>
<name>A0ABX8BQ92_9ACTN</name>
<accession>A0ABX8BQ92</accession>
<sequence>MSERAQEARDRWRRLAGAVADHAHERLEPVWTRTGLLTSLELSCTGVVPYHEGADPEAALLRVYRAMWPKARVEIRTLVPDRGWWRRSLVRNATGRARDSQEHPVPGHAAIMAEVAGILSDVADEVEAELGEVRRSFTATGRVGDCCAYDFAWVDHLLLTDRWACVIHMGELD</sequence>
<reference evidence="1 2" key="1">
    <citation type="submission" date="2021-05" db="EMBL/GenBank/DDBJ databases">
        <title>Direct Submission.</title>
        <authorList>
            <person name="Li K."/>
            <person name="Gao J."/>
        </authorList>
    </citation>
    <scope>NUCLEOTIDE SEQUENCE [LARGE SCALE GENOMIC DNA]</scope>
    <source>
        <strain evidence="1 2">Mg02</strain>
    </source>
</reference>
<keyword evidence="2" id="KW-1185">Reference proteome</keyword>
<evidence type="ECO:0000313" key="2">
    <source>
        <dbReference type="Proteomes" id="UP000676079"/>
    </source>
</evidence>
<dbReference type="Proteomes" id="UP000676079">
    <property type="component" value="Chromosome"/>
</dbReference>
<evidence type="ECO:0000313" key="1">
    <source>
        <dbReference type="EMBL" id="QUX24236.1"/>
    </source>
</evidence>
<dbReference type="EMBL" id="CP074133">
    <property type="protein sequence ID" value="QUX24236.1"/>
    <property type="molecule type" value="Genomic_DNA"/>
</dbReference>
<protein>
    <submittedName>
        <fullName evidence="1">Uncharacterized protein</fullName>
    </submittedName>
</protein>